<sequence length="1144" mass="122707">MQHENYRVPVTALAYWSDDVLLVGQGTHLRAYDTRTQARLCDHSVFATQAIHGISIHHGSSNPIILVRGGQLITILIASRLPTGEFSVEQSAVYQSPDWVLDATFSPAINGCTARAALVTAHNALTICDLSCEPLCARLDIAIPGSNCILYSANITWLDDSKCLIASGTAFGDVIVWSCAVSASGEELSAASQTHYVFSAHQGSVFGVTISSPEIAASFGGRSRVLASCSDDRTVRLWDISDLTVKSPTLLELQRQTGFGTEDAKDANGPQCLSSVMGHISRIWHVRFVQYSPSVTKDGAAPLNKAVVLSFGEDASCIAWSAEPGVNSVDHPFRLTQMSVVKAHAGKSIWSVGMSPRMDVATGGADGAVAIFPSSRITNGNPLQIIDRTLIDQGSQGDNFKSYAFLDESLLLATTEHGGIALLSQKSDSTTTHKTFDALPGLRGFSIVVSISGLAFFAGIDGKVYSYSEELSTVTEIADTGRKVADMFVGSNRNDAQPELSSNLTVLVTNVGSTTAHIIHANQAIDVITIGAASTHAQSKLELPTGFMVTSFACKAWTNNLTVIAVGSRSGAVAIYCFDSSHQNVSIPTLFAGIHSKEAVTSLIFHVSSATSSNGSLSLLSTGRDGTYACQRLTVEKDTCQLKCIHQLSLPFGPNIERLEVQESGHLWAWGFRSKQFVVYDITSQREIMTVECGGAHRNWTFRSGAHGGEFVWTKASKLYYTHQDSLPFEHVAVGGHGREIKCMSISTGSPPIIATGAEDTNIKLSIYQNERFDGLLTLQKHNTGVQHLQWSPDNRFLFSSGGFEEFCIWRISYNAPILGIGVVCESTHPNHGTSDLRIMNFDVEMLPSQSSEAETFVITMAYSNSNLIQWRYTDKTWSLVAEGSYLTSCLTQCLHFGARNTLLTASTDGHIALWTKHLRSSNETKLPTSHGQISPSSLEWTVRHPVHQSAILAAAHYTLRTSPPVNLLLTGGDDNAIGITRLPSLSAADQSTTTISTREAPITLLLTRAHAAAVTAVAFLGSRPSTPTSPSPPHEGNLAHVRFASTGLDQRVKLWEILIDPEIPGIDCVRSVRRILSPNHKEETGGGSFTPVADISGVCVFQIDDARGGADGAGGLGGAICISGVGMDIWKIAPVGEEEAEGS</sequence>
<dbReference type="PANTHER" id="PTHR14344:SF3">
    <property type="entry name" value="WD REPEAT-CONTAINING PROTEIN 6"/>
    <property type="match status" value="1"/>
</dbReference>
<evidence type="ECO:0000256" key="2">
    <source>
        <dbReference type="ARBA" id="ARBA00022490"/>
    </source>
</evidence>
<dbReference type="InterPro" id="IPR019775">
    <property type="entry name" value="WD40_repeat_CS"/>
</dbReference>
<dbReference type="PROSITE" id="PS00678">
    <property type="entry name" value="WD_REPEATS_1"/>
    <property type="match status" value="1"/>
</dbReference>
<dbReference type="SMART" id="SM00320">
    <property type="entry name" value="WD40"/>
    <property type="match status" value="7"/>
</dbReference>
<dbReference type="GeneID" id="54360209"/>
<dbReference type="GO" id="GO:0005737">
    <property type="term" value="C:cytoplasm"/>
    <property type="evidence" value="ECO:0007669"/>
    <property type="project" value="UniProtKB-SubCell"/>
</dbReference>
<keyword evidence="3 7" id="KW-0853">WD repeat</keyword>
<proteinExistence type="inferred from homology"/>
<dbReference type="Gene3D" id="2.130.10.10">
    <property type="entry name" value="YVTN repeat-like/Quinoprotein amine dehydrogenase"/>
    <property type="match status" value="4"/>
</dbReference>
<dbReference type="InterPro" id="IPR051973">
    <property type="entry name" value="tRNA_Anticodon_Mtase-Reg"/>
</dbReference>
<dbReference type="RefSeq" id="XP_033464951.1">
    <property type="nucleotide sequence ID" value="XM_033602409.1"/>
</dbReference>
<dbReference type="PROSITE" id="PS50082">
    <property type="entry name" value="WD_REPEATS_2"/>
    <property type="match status" value="1"/>
</dbReference>
<keyword evidence="4" id="KW-0819">tRNA processing</keyword>
<feature type="repeat" description="WD" evidence="7">
    <location>
        <begin position="198"/>
        <end position="241"/>
    </location>
</feature>
<evidence type="ECO:0000256" key="1">
    <source>
        <dbReference type="ARBA" id="ARBA00004496"/>
    </source>
</evidence>
<keyword evidence="2" id="KW-0963">Cytoplasm</keyword>
<dbReference type="InterPro" id="IPR036322">
    <property type="entry name" value="WD40_repeat_dom_sf"/>
</dbReference>
<dbReference type="Proteomes" id="UP000504637">
    <property type="component" value="Unplaced"/>
</dbReference>
<dbReference type="OrthoDB" id="5594999at2759"/>
<accession>A0A6J3MJ57</accession>
<evidence type="ECO:0000256" key="3">
    <source>
        <dbReference type="ARBA" id="ARBA00022574"/>
    </source>
</evidence>
<reference evidence="9" key="3">
    <citation type="submission" date="2025-08" db="UniProtKB">
        <authorList>
            <consortium name="RefSeq"/>
        </authorList>
    </citation>
    <scope>IDENTIFICATION</scope>
    <source>
        <strain evidence="9">CBS 342.82</strain>
    </source>
</reference>
<evidence type="ECO:0000313" key="8">
    <source>
        <dbReference type="Proteomes" id="UP000504637"/>
    </source>
</evidence>
<comment type="similarity">
    <text evidence="6">Belongs to the WD repeat WDR6 family.</text>
</comment>
<gene>
    <name evidence="9" type="ORF">K489DRAFT_349689</name>
</gene>
<keyword evidence="5" id="KW-0677">Repeat</keyword>
<dbReference type="SUPFAM" id="SSF50978">
    <property type="entry name" value="WD40 repeat-like"/>
    <property type="match status" value="3"/>
</dbReference>
<keyword evidence="8" id="KW-1185">Reference proteome</keyword>
<dbReference type="AlphaFoldDB" id="A0A6J3MJ57"/>
<dbReference type="Pfam" id="PF00400">
    <property type="entry name" value="WD40"/>
    <property type="match status" value="2"/>
</dbReference>
<organism evidence="9">
    <name type="scientific">Dissoconium aciculare CBS 342.82</name>
    <dbReference type="NCBI Taxonomy" id="1314786"/>
    <lineage>
        <taxon>Eukaryota</taxon>
        <taxon>Fungi</taxon>
        <taxon>Dikarya</taxon>
        <taxon>Ascomycota</taxon>
        <taxon>Pezizomycotina</taxon>
        <taxon>Dothideomycetes</taxon>
        <taxon>Dothideomycetidae</taxon>
        <taxon>Mycosphaerellales</taxon>
        <taxon>Dissoconiaceae</taxon>
        <taxon>Dissoconium</taxon>
    </lineage>
</organism>
<evidence type="ECO:0000256" key="5">
    <source>
        <dbReference type="ARBA" id="ARBA00022737"/>
    </source>
</evidence>
<name>A0A6J3MJ57_9PEZI</name>
<comment type="subcellular location">
    <subcellularLocation>
        <location evidence="1">Cytoplasm</location>
    </subcellularLocation>
</comment>
<dbReference type="PANTHER" id="PTHR14344">
    <property type="entry name" value="WD REPEAT PROTEIN"/>
    <property type="match status" value="1"/>
</dbReference>
<evidence type="ECO:0000256" key="7">
    <source>
        <dbReference type="PROSITE-ProRule" id="PRU00221"/>
    </source>
</evidence>
<dbReference type="InterPro" id="IPR011044">
    <property type="entry name" value="Quino_amine_DH_bsu"/>
</dbReference>
<evidence type="ECO:0000256" key="4">
    <source>
        <dbReference type="ARBA" id="ARBA00022694"/>
    </source>
</evidence>
<reference evidence="9" key="1">
    <citation type="submission" date="2020-01" db="EMBL/GenBank/DDBJ databases">
        <authorList>
            <consortium name="DOE Joint Genome Institute"/>
            <person name="Haridas S."/>
            <person name="Albert R."/>
            <person name="Binder M."/>
            <person name="Bloem J."/>
            <person name="Labutti K."/>
            <person name="Salamov A."/>
            <person name="Andreopoulos B."/>
            <person name="Baker S.E."/>
            <person name="Barry K."/>
            <person name="Bills G."/>
            <person name="Bluhm B.H."/>
            <person name="Cannon C."/>
            <person name="Castanera R."/>
            <person name="Culley D.E."/>
            <person name="Daum C."/>
            <person name="Ezra D."/>
            <person name="Gonzalez J.B."/>
            <person name="Henrissat B."/>
            <person name="Kuo A."/>
            <person name="Liang C."/>
            <person name="Lipzen A."/>
            <person name="Lutzoni F."/>
            <person name="Magnuson J."/>
            <person name="Mondo S."/>
            <person name="Nolan M."/>
            <person name="Ohm R."/>
            <person name="Pangilinan J."/>
            <person name="Park H.-J."/>
            <person name="Ramirez L."/>
            <person name="Alfaro M."/>
            <person name="Sun H."/>
            <person name="Tritt A."/>
            <person name="Yoshinaga Y."/>
            <person name="Zwiers L.-H."/>
            <person name="Turgeon B.G."/>
            <person name="Goodwin S.B."/>
            <person name="Spatafora J.W."/>
            <person name="Crous P.W."/>
            <person name="Grigoriev I.V."/>
        </authorList>
    </citation>
    <scope>NUCLEOTIDE SEQUENCE</scope>
    <source>
        <strain evidence="9">CBS 342.82</strain>
    </source>
</reference>
<dbReference type="InterPro" id="IPR015943">
    <property type="entry name" value="WD40/YVTN_repeat-like_dom_sf"/>
</dbReference>
<reference evidence="9" key="2">
    <citation type="submission" date="2020-04" db="EMBL/GenBank/DDBJ databases">
        <authorList>
            <consortium name="NCBI Genome Project"/>
        </authorList>
    </citation>
    <scope>NUCLEOTIDE SEQUENCE</scope>
    <source>
        <strain evidence="9">CBS 342.82</strain>
    </source>
</reference>
<dbReference type="InterPro" id="IPR001680">
    <property type="entry name" value="WD40_rpt"/>
</dbReference>
<dbReference type="GO" id="GO:0030488">
    <property type="term" value="P:tRNA methylation"/>
    <property type="evidence" value="ECO:0007669"/>
    <property type="project" value="TreeGrafter"/>
</dbReference>
<protein>
    <submittedName>
        <fullName evidence="9">WD40 repeat-like protein</fullName>
    </submittedName>
</protein>
<evidence type="ECO:0000313" key="9">
    <source>
        <dbReference type="RefSeq" id="XP_033464951.1"/>
    </source>
</evidence>
<evidence type="ECO:0000256" key="6">
    <source>
        <dbReference type="ARBA" id="ARBA00038255"/>
    </source>
</evidence>
<dbReference type="SUPFAM" id="SSF50969">
    <property type="entry name" value="YVTN repeat-like/Quinoprotein amine dehydrogenase"/>
    <property type="match status" value="1"/>
</dbReference>